<dbReference type="STRING" id="1122930.SAMN02745168_0888"/>
<organism evidence="2 3">
    <name type="scientific">Papillibacter cinnamivorans DSM 12816</name>
    <dbReference type="NCBI Taxonomy" id="1122930"/>
    <lineage>
        <taxon>Bacteria</taxon>
        <taxon>Bacillati</taxon>
        <taxon>Bacillota</taxon>
        <taxon>Clostridia</taxon>
        <taxon>Eubacteriales</taxon>
        <taxon>Oscillospiraceae</taxon>
        <taxon>Papillibacter</taxon>
    </lineage>
</organism>
<dbReference type="AlphaFoldDB" id="A0A1W1Z2I9"/>
<sequence length="98" mass="10935">MKVIPRRLTGARKGNIRKKEAAAAPKAPAPHHLKALTQFPKLPKLPKLPKPPQWTMPAQWFRGKQAGKPFKAIRLPVKWPLARAAKEGARKETHSPGE</sequence>
<protein>
    <submittedName>
        <fullName evidence="2">Uncharacterized protein</fullName>
    </submittedName>
</protein>
<gene>
    <name evidence="2" type="ORF">SAMN02745168_0888</name>
</gene>
<evidence type="ECO:0000313" key="3">
    <source>
        <dbReference type="Proteomes" id="UP000192790"/>
    </source>
</evidence>
<dbReference type="EMBL" id="FWXW01000001">
    <property type="protein sequence ID" value="SMC42604.1"/>
    <property type="molecule type" value="Genomic_DNA"/>
</dbReference>
<feature type="region of interest" description="Disordered" evidence="1">
    <location>
        <begin position="1"/>
        <end position="31"/>
    </location>
</feature>
<evidence type="ECO:0000313" key="2">
    <source>
        <dbReference type="EMBL" id="SMC42604.1"/>
    </source>
</evidence>
<keyword evidence="3" id="KW-1185">Reference proteome</keyword>
<name>A0A1W1Z2I9_9FIRM</name>
<proteinExistence type="predicted"/>
<dbReference type="RefSeq" id="WP_084233486.1">
    <property type="nucleotide sequence ID" value="NZ_FWXW01000001.1"/>
</dbReference>
<evidence type="ECO:0000256" key="1">
    <source>
        <dbReference type="SAM" id="MobiDB-lite"/>
    </source>
</evidence>
<reference evidence="2 3" key="1">
    <citation type="submission" date="2017-04" db="EMBL/GenBank/DDBJ databases">
        <authorList>
            <person name="Afonso C.L."/>
            <person name="Miller P.J."/>
            <person name="Scott M.A."/>
            <person name="Spackman E."/>
            <person name="Goraichik I."/>
            <person name="Dimitrov K.M."/>
            <person name="Suarez D.L."/>
            <person name="Swayne D.E."/>
        </authorList>
    </citation>
    <scope>NUCLEOTIDE SEQUENCE [LARGE SCALE GENOMIC DNA]</scope>
    <source>
        <strain evidence="2 3">DSM 12816</strain>
    </source>
</reference>
<dbReference type="Proteomes" id="UP000192790">
    <property type="component" value="Unassembled WGS sequence"/>
</dbReference>
<accession>A0A1W1Z2I9</accession>